<dbReference type="Gene3D" id="1.10.150.50">
    <property type="entry name" value="Transcription Factor, Ets-1"/>
    <property type="match status" value="1"/>
</dbReference>
<keyword evidence="3" id="KW-1185">Reference proteome</keyword>
<accession>A0AAE0RNY3</accession>
<reference evidence="2" key="3">
    <citation type="submission" date="2023-05" db="EMBL/GenBank/DDBJ databases">
        <authorList>
            <person name="Smith C.H."/>
        </authorList>
    </citation>
    <scope>NUCLEOTIDE SEQUENCE</scope>
    <source>
        <strain evidence="2">CHS0354</strain>
        <tissue evidence="2">Mantle</tissue>
    </source>
</reference>
<feature type="region of interest" description="Disordered" evidence="1">
    <location>
        <begin position="256"/>
        <end position="355"/>
    </location>
</feature>
<evidence type="ECO:0000313" key="3">
    <source>
        <dbReference type="Proteomes" id="UP001195483"/>
    </source>
</evidence>
<dbReference type="InterPro" id="IPR052281">
    <property type="entry name" value="GAREM"/>
</dbReference>
<dbReference type="AlphaFoldDB" id="A0AAE0RNY3"/>
<dbReference type="InterPro" id="IPR013761">
    <property type="entry name" value="SAM/pointed_sf"/>
</dbReference>
<feature type="compositionally biased region" description="Basic and acidic residues" evidence="1">
    <location>
        <begin position="330"/>
        <end position="344"/>
    </location>
</feature>
<gene>
    <name evidence="2" type="ORF">CHS0354_017612</name>
</gene>
<evidence type="ECO:0000313" key="2">
    <source>
        <dbReference type="EMBL" id="KAK3576937.1"/>
    </source>
</evidence>
<feature type="compositionally biased region" description="Polar residues" evidence="1">
    <location>
        <begin position="256"/>
        <end position="275"/>
    </location>
</feature>
<protein>
    <recommendedName>
        <fullName evidence="4">SAM domain-containing protein</fullName>
    </recommendedName>
</protein>
<dbReference type="Proteomes" id="UP001195483">
    <property type="component" value="Unassembled WGS sequence"/>
</dbReference>
<evidence type="ECO:0008006" key="4">
    <source>
        <dbReference type="Google" id="ProtNLM"/>
    </source>
</evidence>
<dbReference type="PANTHER" id="PTHR14454">
    <property type="entry name" value="GRB2-ASSOCIATED AND REGULATOR OF MAPK PROTEIN FAMILY MEMBER"/>
    <property type="match status" value="1"/>
</dbReference>
<evidence type="ECO:0000256" key="1">
    <source>
        <dbReference type="SAM" id="MobiDB-lite"/>
    </source>
</evidence>
<organism evidence="2 3">
    <name type="scientific">Potamilus streckersoni</name>
    <dbReference type="NCBI Taxonomy" id="2493646"/>
    <lineage>
        <taxon>Eukaryota</taxon>
        <taxon>Metazoa</taxon>
        <taxon>Spiralia</taxon>
        <taxon>Lophotrochozoa</taxon>
        <taxon>Mollusca</taxon>
        <taxon>Bivalvia</taxon>
        <taxon>Autobranchia</taxon>
        <taxon>Heteroconchia</taxon>
        <taxon>Palaeoheterodonta</taxon>
        <taxon>Unionida</taxon>
        <taxon>Unionoidea</taxon>
        <taxon>Unionidae</taxon>
        <taxon>Ambleminae</taxon>
        <taxon>Lampsilini</taxon>
        <taxon>Potamilus</taxon>
    </lineage>
</organism>
<comment type="caution">
    <text evidence="2">The sequence shown here is derived from an EMBL/GenBank/DDBJ whole genome shotgun (WGS) entry which is preliminary data.</text>
</comment>
<dbReference type="PANTHER" id="PTHR14454:SF11">
    <property type="entry name" value="SERRANO, ISOFORM F"/>
    <property type="match status" value="1"/>
</dbReference>
<dbReference type="EMBL" id="JAEAOA010001088">
    <property type="protein sequence ID" value="KAK3576937.1"/>
    <property type="molecule type" value="Genomic_DNA"/>
</dbReference>
<proteinExistence type="predicted"/>
<dbReference type="SUPFAM" id="SSF47769">
    <property type="entry name" value="SAM/Pointed domain"/>
    <property type="match status" value="1"/>
</dbReference>
<feature type="compositionally biased region" description="Polar residues" evidence="1">
    <location>
        <begin position="291"/>
        <end position="320"/>
    </location>
</feature>
<name>A0AAE0RNY3_9BIVA</name>
<reference evidence="2" key="1">
    <citation type="journal article" date="2021" name="Genome Biol. Evol.">
        <title>A High-Quality Reference Genome for a Parasitic Bivalve with Doubly Uniparental Inheritance (Bivalvia: Unionida).</title>
        <authorList>
            <person name="Smith C.H."/>
        </authorList>
    </citation>
    <scope>NUCLEOTIDE SEQUENCE</scope>
    <source>
        <strain evidence="2">CHS0354</strain>
    </source>
</reference>
<reference evidence="2" key="2">
    <citation type="journal article" date="2021" name="Genome Biol. Evol.">
        <title>Developing a high-quality reference genome for a parasitic bivalve with doubly uniparental inheritance (Bivalvia: Unionida).</title>
        <authorList>
            <person name="Smith C.H."/>
        </authorList>
    </citation>
    <scope>NUCLEOTIDE SEQUENCE</scope>
    <source>
        <strain evidence="2">CHS0354</strain>
        <tissue evidence="2">Mantle</tissue>
    </source>
</reference>
<sequence length="441" mass="49609">MELDCDSVSYSASEFLNKFSNKLPQIVMVTQGFCGEISVDTFDVGQVVRIHTYSKQSRVVAQQIEPNSQLRGRHYSIPLDYPTKFSLAKSRASKQYTLKELVESNSLPVEVNFIKDQTVTVGPRTLPTNNLPGLRIIATFEETYLLGNSLVEGMLDPRTIPVPLYLSDLKLAVVTGIKGKPESVWQRYLEELSDQATALVYDTHYGNKDIAVYHSDSIHPNSVYAEVAPREYTNFVYAFMDVNSLEPEGKFYNFVNSESGTRSNLKQSPNPARKSQTPDDQDQIKNHPKSRPNTQEGKSTAPDTNLKSSPRVTENISNNEIKVGVATLKADNKDSPKEKRKVIDTDTQTEPVTSRSVVAETQTEPVTSKNTSHLENMSISDLEKLLEKLKLEKYKTLFHENMIDGALLMEFDSGLLREEFGFTKVEAIRLMKFVKDGHIPK</sequence>
<feature type="compositionally biased region" description="Polar residues" evidence="1">
    <location>
        <begin position="345"/>
        <end position="355"/>
    </location>
</feature>